<evidence type="ECO:0000256" key="3">
    <source>
        <dbReference type="ARBA" id="ARBA00023125"/>
    </source>
</evidence>
<dbReference type="GO" id="GO:0003677">
    <property type="term" value="F:DNA binding"/>
    <property type="evidence" value="ECO:0007669"/>
    <property type="project" value="UniProtKB-KW"/>
</dbReference>
<dbReference type="InterPro" id="IPR010534">
    <property type="entry name" value="Phage_933W_GpQ"/>
</dbReference>
<sequence>MNYDAEELLTQWGRWVWQGAGVPGYGISPLYALMRDNVEQITKNLPAAISDDEALMIDGAVATLWKRYPSTADCMRLYYCTGMTMQGVGNMLDLTRLKVREMIIAGNNYVQACLDMRMAA</sequence>
<dbReference type="Proteomes" id="UP000239458">
    <property type="component" value="Unassembled WGS sequence"/>
</dbReference>
<keyword evidence="4" id="KW-0804">Transcription</keyword>
<evidence type="ECO:0000313" key="5">
    <source>
        <dbReference type="EMBL" id="PRC09014.1"/>
    </source>
</evidence>
<dbReference type="EMBL" id="PCQE01000004">
    <property type="protein sequence ID" value="PRC09014.1"/>
    <property type="molecule type" value="Genomic_DNA"/>
</dbReference>
<comment type="caution">
    <text evidence="5">The sequence shown here is derived from an EMBL/GenBank/DDBJ whole genome shotgun (WGS) entry which is preliminary data.</text>
</comment>
<organism evidence="5 6">
    <name type="scientific">Pseudomonas cedrina</name>
    <dbReference type="NCBI Taxonomy" id="651740"/>
    <lineage>
        <taxon>Bacteria</taxon>
        <taxon>Pseudomonadati</taxon>
        <taxon>Pseudomonadota</taxon>
        <taxon>Gammaproteobacteria</taxon>
        <taxon>Pseudomonadales</taxon>
        <taxon>Pseudomonadaceae</taxon>
        <taxon>Pseudomonas</taxon>
    </lineage>
</organism>
<reference evidence="5 6" key="1">
    <citation type="submission" date="2017-09" db="EMBL/GenBank/DDBJ databases">
        <title>Genomic, metabolic, and phenotypic characteristics of bacterial isolates from the natural microbiome of the model nematode Caenorhabditis elegans.</title>
        <authorList>
            <person name="Zimmermann J."/>
            <person name="Obeng N."/>
            <person name="Yang W."/>
            <person name="Obeng O."/>
            <person name="Kissoyan K."/>
            <person name="Pees B."/>
            <person name="Dirksen P."/>
            <person name="Hoppner M."/>
            <person name="Franke A."/>
            <person name="Rosenstiel P."/>
            <person name="Leippe M."/>
            <person name="Dierking K."/>
            <person name="Kaleta C."/>
            <person name="Schulenburg H."/>
        </authorList>
    </citation>
    <scope>NUCLEOTIDE SEQUENCE [LARGE SCALE GENOMIC DNA]</scope>
    <source>
        <strain evidence="5 6">MYb184</strain>
    </source>
</reference>
<dbReference type="RefSeq" id="WP_105225727.1">
    <property type="nucleotide sequence ID" value="NZ_PCQE01000004.1"/>
</dbReference>
<protein>
    <recommendedName>
        <fullName evidence="7">Antitermination protein Q</fullName>
    </recommendedName>
</protein>
<proteinExistence type="inferred from homology"/>
<dbReference type="GO" id="GO:0060567">
    <property type="term" value="P:negative regulation of termination of DNA-templated transcription"/>
    <property type="evidence" value="ECO:0007669"/>
    <property type="project" value="InterPro"/>
</dbReference>
<evidence type="ECO:0000313" key="6">
    <source>
        <dbReference type="Proteomes" id="UP000239458"/>
    </source>
</evidence>
<dbReference type="AlphaFoldDB" id="A0A2S9E2F4"/>
<evidence type="ECO:0000256" key="1">
    <source>
        <dbReference type="ARBA" id="ARBA00010234"/>
    </source>
</evidence>
<dbReference type="Pfam" id="PF06530">
    <property type="entry name" value="Phage_antitermQ"/>
    <property type="match status" value="1"/>
</dbReference>
<comment type="similarity">
    <text evidence="1">Belongs to the phage antitermination Q type 1 family.</text>
</comment>
<name>A0A2S9E2F4_PSECE</name>
<gene>
    <name evidence="5" type="ORF">CQ006_04705</name>
</gene>
<keyword evidence="3" id="KW-0238">DNA-binding</keyword>
<accession>A0A2S9E2F4</accession>
<keyword evidence="2" id="KW-0805">Transcription regulation</keyword>
<evidence type="ECO:0000256" key="2">
    <source>
        <dbReference type="ARBA" id="ARBA00023015"/>
    </source>
</evidence>
<evidence type="ECO:0000256" key="4">
    <source>
        <dbReference type="ARBA" id="ARBA00023163"/>
    </source>
</evidence>
<evidence type="ECO:0008006" key="7">
    <source>
        <dbReference type="Google" id="ProtNLM"/>
    </source>
</evidence>